<dbReference type="EMBL" id="QSMZ01000009">
    <property type="protein sequence ID" value="KAA6467250.1"/>
    <property type="molecule type" value="Genomic_DNA"/>
</dbReference>
<protein>
    <submittedName>
        <fullName evidence="1">Uncharacterized protein</fullName>
    </submittedName>
</protein>
<gene>
    <name evidence="1" type="ORF">DX932_14010</name>
</gene>
<organism evidence="1 2">
    <name type="scientific">Bacillus cereus</name>
    <dbReference type="NCBI Taxonomy" id="1396"/>
    <lineage>
        <taxon>Bacteria</taxon>
        <taxon>Bacillati</taxon>
        <taxon>Bacillota</taxon>
        <taxon>Bacilli</taxon>
        <taxon>Bacillales</taxon>
        <taxon>Bacillaceae</taxon>
        <taxon>Bacillus</taxon>
        <taxon>Bacillus cereus group</taxon>
    </lineage>
</organism>
<reference evidence="1 2" key="1">
    <citation type="submission" date="2018-08" db="EMBL/GenBank/DDBJ databases">
        <title>Bacillus phenotypic plasticity.</title>
        <authorList>
            <person name="Hurtado E."/>
        </authorList>
    </citation>
    <scope>NUCLEOTIDE SEQUENCE [LARGE SCALE GENOMIC DNA]</scope>
    <source>
        <strain evidence="1 2">111b</strain>
    </source>
</reference>
<accession>A0A9W7URM1</accession>
<name>A0A9W7URM1_BACCE</name>
<evidence type="ECO:0000313" key="1">
    <source>
        <dbReference type="EMBL" id="KAA6467250.1"/>
    </source>
</evidence>
<proteinExistence type="predicted"/>
<comment type="caution">
    <text evidence="1">The sequence shown here is derived from an EMBL/GenBank/DDBJ whole genome shotgun (WGS) entry which is preliminary data.</text>
</comment>
<dbReference type="AlphaFoldDB" id="A0A9W7URM1"/>
<evidence type="ECO:0000313" key="2">
    <source>
        <dbReference type="Proteomes" id="UP000323321"/>
    </source>
</evidence>
<sequence>MASPLFDLLNNPVVNEIISTIFRIYLSKLTIYQRFLKYIYQNSQYINDSTRNIDLPTKIDIPS</sequence>
<dbReference type="Proteomes" id="UP000323321">
    <property type="component" value="Unassembled WGS sequence"/>
</dbReference>